<evidence type="ECO:0000259" key="13">
    <source>
        <dbReference type="SMART" id="SM00849"/>
    </source>
</evidence>
<dbReference type="GO" id="GO:0042597">
    <property type="term" value="C:periplasmic space"/>
    <property type="evidence" value="ECO:0007669"/>
    <property type="project" value="UniProtKB-SubCell"/>
</dbReference>
<keyword evidence="10" id="KW-0378">Hydrolase</keyword>
<evidence type="ECO:0000256" key="8">
    <source>
        <dbReference type="ARBA" id="ARBA00022729"/>
    </source>
</evidence>
<dbReference type="EMBL" id="QEAS01000016">
    <property type="protein sequence ID" value="PWG79276.1"/>
    <property type="molecule type" value="Genomic_DNA"/>
</dbReference>
<dbReference type="InterPro" id="IPR001279">
    <property type="entry name" value="Metallo-B-lactamas"/>
</dbReference>
<comment type="cofactor">
    <cofactor evidence="2">
        <name>Zn(2+)</name>
        <dbReference type="ChEBI" id="CHEBI:29105"/>
    </cofactor>
</comment>
<comment type="similarity">
    <text evidence="4">Belongs to the metallo-beta-lactamase superfamily. Class-B beta-lactamase family.</text>
</comment>
<dbReference type="GO" id="GO:0046677">
    <property type="term" value="P:response to antibiotic"/>
    <property type="evidence" value="ECO:0007669"/>
    <property type="project" value="UniProtKB-KW"/>
</dbReference>
<evidence type="ECO:0000313" key="14">
    <source>
        <dbReference type="EMBL" id="PWG79276.1"/>
    </source>
</evidence>
<gene>
    <name evidence="14" type="primary">bla</name>
    <name evidence="14" type="ORF">DDR33_17980</name>
</gene>
<dbReference type="AlphaFoldDB" id="A0A2U2PD05"/>
<dbReference type="PANTHER" id="PTHR42951:SF4">
    <property type="entry name" value="ACYL-COENZYME A THIOESTERASE MBLAC2"/>
    <property type="match status" value="1"/>
</dbReference>
<sequence length="254" mass="27815">MKALLITLLSIGLLFSGCSIARKLKEEKAIYQSETLSVLRIAPDVYQHITYLQTNDFGKVPCNGMIVVSGKEAVVFDTPADSVASIELINWVERELRSRIVAVIPTHFHGDCLGGLKEFHDKGIASYANNLTIALAKENKMPVPQHGFDRAIELKVGATKVSATFFGEGHTRDNVVGYFADQNIMFGGCLIKEVGAGKGFLGDANVHDWSATVQKVKQQYPDVKIVIPGHGETGGTKLLDYTIQLFQPPRLFPL</sequence>
<keyword evidence="9" id="KW-0574">Periplasm</keyword>
<dbReference type="InterPro" id="IPR036866">
    <property type="entry name" value="RibonucZ/Hydroxyglut_hydro"/>
</dbReference>
<dbReference type="CDD" id="cd16302">
    <property type="entry name" value="CcrA-like_MBL-B1"/>
    <property type="match status" value="1"/>
</dbReference>
<accession>A0A2U2PD05</accession>
<dbReference type="InterPro" id="IPR058199">
    <property type="entry name" value="BlaB//VIM/IMP-1"/>
</dbReference>
<dbReference type="GO" id="GO:0008800">
    <property type="term" value="F:beta-lactamase activity"/>
    <property type="evidence" value="ECO:0007669"/>
    <property type="project" value="UniProtKB-EC"/>
</dbReference>
<evidence type="ECO:0000256" key="3">
    <source>
        <dbReference type="ARBA" id="ARBA00004418"/>
    </source>
</evidence>
<keyword evidence="7" id="KW-0479">Metal-binding</keyword>
<evidence type="ECO:0000256" key="6">
    <source>
        <dbReference type="ARBA" id="ARBA00012865"/>
    </source>
</evidence>
<keyword evidence="8" id="KW-0732">Signal</keyword>
<dbReference type="GO" id="GO:0017001">
    <property type="term" value="P:antibiotic catabolic process"/>
    <property type="evidence" value="ECO:0007669"/>
    <property type="project" value="InterPro"/>
</dbReference>
<comment type="subcellular location">
    <subcellularLocation>
        <location evidence="3">Periplasm</location>
    </subcellularLocation>
</comment>
<evidence type="ECO:0000256" key="1">
    <source>
        <dbReference type="ARBA" id="ARBA00001526"/>
    </source>
</evidence>
<evidence type="ECO:0000313" key="15">
    <source>
        <dbReference type="Proteomes" id="UP000245647"/>
    </source>
</evidence>
<dbReference type="SUPFAM" id="SSF56281">
    <property type="entry name" value="Metallo-hydrolase/oxidoreductase"/>
    <property type="match status" value="1"/>
</dbReference>
<dbReference type="Proteomes" id="UP000245647">
    <property type="component" value="Unassembled WGS sequence"/>
</dbReference>
<dbReference type="PANTHER" id="PTHR42951">
    <property type="entry name" value="METALLO-BETA-LACTAMASE DOMAIN-CONTAINING"/>
    <property type="match status" value="1"/>
</dbReference>
<dbReference type="SMART" id="SM00849">
    <property type="entry name" value="Lactamase_B"/>
    <property type="match status" value="1"/>
</dbReference>
<reference evidence="14 15" key="1">
    <citation type="submission" date="2018-04" db="EMBL/GenBank/DDBJ databases">
        <title>Pedobacter chongqingensis sp. nov., isolated from a rottenly hemp rope.</title>
        <authorList>
            <person name="Cai Y."/>
        </authorList>
    </citation>
    <scope>NUCLEOTIDE SEQUENCE [LARGE SCALE GENOMIC DNA]</scope>
    <source>
        <strain evidence="14 15">FJ4-8</strain>
    </source>
</reference>
<comment type="subunit">
    <text evidence="5">Monomer.</text>
</comment>
<dbReference type="NCBIfam" id="NF033088">
    <property type="entry name" value="bla_subclass_B1"/>
    <property type="match status" value="1"/>
</dbReference>
<proteinExistence type="inferred from homology"/>
<evidence type="ECO:0000256" key="2">
    <source>
        <dbReference type="ARBA" id="ARBA00001947"/>
    </source>
</evidence>
<dbReference type="EC" id="3.5.2.6" evidence="6"/>
<dbReference type="InterPro" id="IPR050855">
    <property type="entry name" value="NDM-1-like"/>
</dbReference>
<dbReference type="InterPro" id="IPR001018">
    <property type="entry name" value="Beta-lactamase_class-B_CS"/>
</dbReference>
<comment type="caution">
    <text evidence="14">The sequence shown here is derived from an EMBL/GenBank/DDBJ whole genome shotgun (WGS) entry which is preliminary data.</text>
</comment>
<evidence type="ECO:0000256" key="5">
    <source>
        <dbReference type="ARBA" id="ARBA00011245"/>
    </source>
</evidence>
<keyword evidence="15" id="KW-1185">Reference proteome</keyword>
<dbReference type="Gene3D" id="3.60.15.10">
    <property type="entry name" value="Ribonuclease Z/Hydroxyacylglutathione hydrolase-like"/>
    <property type="match status" value="1"/>
</dbReference>
<dbReference type="OrthoDB" id="9769598at2"/>
<keyword evidence="12" id="KW-0046">Antibiotic resistance</keyword>
<dbReference type="PROSITE" id="PS51257">
    <property type="entry name" value="PROKAR_LIPOPROTEIN"/>
    <property type="match status" value="1"/>
</dbReference>
<feature type="domain" description="Metallo-beta-lactamase" evidence="13">
    <location>
        <begin position="61"/>
        <end position="230"/>
    </location>
</feature>
<evidence type="ECO:0000256" key="10">
    <source>
        <dbReference type="ARBA" id="ARBA00022801"/>
    </source>
</evidence>
<dbReference type="PROSITE" id="PS00743">
    <property type="entry name" value="BETA_LACTAMASE_B_1"/>
    <property type="match status" value="1"/>
</dbReference>
<organism evidence="14 15">
    <name type="scientific">Pararcticibacter amylolyticus</name>
    <dbReference type="NCBI Taxonomy" id="2173175"/>
    <lineage>
        <taxon>Bacteria</taxon>
        <taxon>Pseudomonadati</taxon>
        <taxon>Bacteroidota</taxon>
        <taxon>Sphingobacteriia</taxon>
        <taxon>Sphingobacteriales</taxon>
        <taxon>Sphingobacteriaceae</taxon>
        <taxon>Pararcticibacter</taxon>
    </lineage>
</organism>
<evidence type="ECO:0000256" key="9">
    <source>
        <dbReference type="ARBA" id="ARBA00022764"/>
    </source>
</evidence>
<dbReference type="Pfam" id="PF00753">
    <property type="entry name" value="Lactamase_B"/>
    <property type="match status" value="1"/>
</dbReference>
<evidence type="ECO:0000256" key="4">
    <source>
        <dbReference type="ARBA" id="ARBA00005250"/>
    </source>
</evidence>
<comment type="catalytic activity">
    <reaction evidence="1">
        <text>a beta-lactam + H2O = a substituted beta-amino acid</text>
        <dbReference type="Rhea" id="RHEA:20401"/>
        <dbReference type="ChEBI" id="CHEBI:15377"/>
        <dbReference type="ChEBI" id="CHEBI:35627"/>
        <dbReference type="ChEBI" id="CHEBI:140347"/>
        <dbReference type="EC" id="3.5.2.6"/>
    </reaction>
</comment>
<protein>
    <recommendedName>
        <fullName evidence="6">beta-lactamase</fullName>
        <ecNumber evidence="6">3.5.2.6</ecNumber>
    </recommendedName>
</protein>
<name>A0A2U2PD05_9SPHI</name>
<evidence type="ECO:0000256" key="7">
    <source>
        <dbReference type="ARBA" id="ARBA00022723"/>
    </source>
</evidence>
<evidence type="ECO:0000256" key="12">
    <source>
        <dbReference type="ARBA" id="ARBA00023251"/>
    </source>
</evidence>
<dbReference type="RefSeq" id="WP_109417292.1">
    <property type="nucleotide sequence ID" value="NZ_QEAS01000016.1"/>
</dbReference>
<keyword evidence="11" id="KW-0862">Zinc</keyword>
<dbReference type="GO" id="GO:0008270">
    <property type="term" value="F:zinc ion binding"/>
    <property type="evidence" value="ECO:0007669"/>
    <property type="project" value="InterPro"/>
</dbReference>
<evidence type="ECO:0000256" key="11">
    <source>
        <dbReference type="ARBA" id="ARBA00022833"/>
    </source>
</evidence>